<dbReference type="InterPro" id="IPR006549">
    <property type="entry name" value="HAD-SF_hydro_IIIA"/>
</dbReference>
<dbReference type="Pfam" id="PF13242">
    <property type="entry name" value="Hydrolase_like"/>
    <property type="match status" value="1"/>
</dbReference>
<evidence type="ECO:0000313" key="9">
    <source>
        <dbReference type="Proteomes" id="UP001343257"/>
    </source>
</evidence>
<dbReference type="RefSeq" id="WP_328277081.1">
    <property type="nucleotide sequence ID" value="NZ_JARTLD010000023.1"/>
</dbReference>
<keyword evidence="5 7" id="KW-0119">Carbohydrate metabolism</keyword>
<name>A0ABU6PTM2_9BACL</name>
<evidence type="ECO:0000256" key="5">
    <source>
        <dbReference type="ARBA" id="ARBA00023277"/>
    </source>
</evidence>
<comment type="subcellular location">
    <subcellularLocation>
        <location evidence="1 7">Cytoplasm</location>
    </subcellularLocation>
</comment>
<evidence type="ECO:0000256" key="7">
    <source>
        <dbReference type="PIRNR" id="PIRNR004682"/>
    </source>
</evidence>
<evidence type="ECO:0000256" key="6">
    <source>
        <dbReference type="ARBA" id="ARBA00031828"/>
    </source>
</evidence>
<comment type="caution">
    <text evidence="8">The sequence shown here is derived from an EMBL/GenBank/DDBJ whole genome shotgun (WGS) entry which is preliminary data.</text>
</comment>
<keyword evidence="4 7" id="KW-0378">Hydrolase</keyword>
<dbReference type="GO" id="GO:0016787">
    <property type="term" value="F:hydrolase activity"/>
    <property type="evidence" value="ECO:0007669"/>
    <property type="project" value="UniProtKB-KW"/>
</dbReference>
<keyword evidence="9" id="KW-1185">Reference proteome</keyword>
<comment type="similarity">
    <text evidence="7">Belongs to the gmhB family.</text>
</comment>
<gene>
    <name evidence="8" type="ORF">P9847_08565</name>
</gene>
<dbReference type="NCBIfam" id="TIGR01662">
    <property type="entry name" value="HAD-SF-IIIA"/>
    <property type="match status" value="1"/>
</dbReference>
<dbReference type="NCBIfam" id="TIGR01656">
    <property type="entry name" value="Histidinol-ppas"/>
    <property type="match status" value="1"/>
</dbReference>
<reference evidence="8 9" key="1">
    <citation type="submission" date="2023-03" db="EMBL/GenBank/DDBJ databases">
        <title>Bacillus Genome Sequencing.</title>
        <authorList>
            <person name="Dunlap C."/>
        </authorList>
    </citation>
    <scope>NUCLEOTIDE SEQUENCE [LARGE SCALE GENOMIC DNA]</scope>
    <source>
        <strain evidence="8 9">NRS-52</strain>
    </source>
</reference>
<sequence>MDSIDAIFIDRDGTLGGSDEVLYPGDFELYSYAGAAIDKIKAFGARLYGFTNQPGISRGEATQDAFEKEMKHFGLDEIYICPHHPSEGCECRKPKPGMLLQAASAHGLDLNKCIVIGDRWTDMLAAYAVGCMKILVLTGAGREAMDRYRHLWSITEPDYVAENFEDAVDYILKRECGG</sequence>
<evidence type="ECO:0000256" key="2">
    <source>
        <dbReference type="ARBA" id="ARBA00022490"/>
    </source>
</evidence>
<evidence type="ECO:0000256" key="4">
    <source>
        <dbReference type="ARBA" id="ARBA00022801"/>
    </source>
</evidence>
<dbReference type="PANTHER" id="PTHR42891">
    <property type="entry name" value="D-GLYCERO-BETA-D-MANNO-HEPTOSE-1,7-BISPHOSPHATE 7-PHOSPHATASE"/>
    <property type="match status" value="1"/>
</dbReference>
<dbReference type="NCBIfam" id="NF005264">
    <property type="entry name" value="PRK06769.1"/>
    <property type="match status" value="1"/>
</dbReference>
<dbReference type="PANTHER" id="PTHR42891:SF1">
    <property type="entry name" value="D-GLYCERO-BETA-D-MANNO-HEPTOSE-1,7-BISPHOSPHATE 7-PHOSPHATASE"/>
    <property type="match status" value="1"/>
</dbReference>
<organism evidence="8 9">
    <name type="scientific">Paenibacillus chibensis</name>
    <dbReference type="NCBI Taxonomy" id="59846"/>
    <lineage>
        <taxon>Bacteria</taxon>
        <taxon>Bacillati</taxon>
        <taxon>Bacillota</taxon>
        <taxon>Bacilli</taxon>
        <taxon>Bacillales</taxon>
        <taxon>Paenibacillaceae</taxon>
        <taxon>Paenibacillus</taxon>
    </lineage>
</organism>
<dbReference type="SUPFAM" id="SSF56784">
    <property type="entry name" value="HAD-like"/>
    <property type="match status" value="1"/>
</dbReference>
<dbReference type="PIRSF" id="PIRSF004682">
    <property type="entry name" value="GmhB"/>
    <property type="match status" value="1"/>
</dbReference>
<dbReference type="EC" id="3.1.3.-" evidence="7"/>
<protein>
    <recommendedName>
        <fullName evidence="6 7">D,D-heptose 1,7-bisphosphate phosphatase</fullName>
        <ecNumber evidence="7">3.1.3.-</ecNumber>
    </recommendedName>
</protein>
<evidence type="ECO:0000256" key="1">
    <source>
        <dbReference type="ARBA" id="ARBA00004496"/>
    </source>
</evidence>
<dbReference type="Proteomes" id="UP001343257">
    <property type="component" value="Unassembled WGS sequence"/>
</dbReference>
<dbReference type="InterPro" id="IPR006543">
    <property type="entry name" value="Histidinol-phos"/>
</dbReference>
<dbReference type="InterPro" id="IPR036412">
    <property type="entry name" value="HAD-like_sf"/>
</dbReference>
<dbReference type="InterPro" id="IPR023214">
    <property type="entry name" value="HAD_sf"/>
</dbReference>
<accession>A0ABU6PTM2</accession>
<dbReference type="Gene3D" id="3.40.50.1000">
    <property type="entry name" value="HAD superfamily/HAD-like"/>
    <property type="match status" value="1"/>
</dbReference>
<dbReference type="EMBL" id="JARTLD010000023">
    <property type="protein sequence ID" value="MED5017360.1"/>
    <property type="molecule type" value="Genomic_DNA"/>
</dbReference>
<keyword evidence="2 7" id="KW-0963">Cytoplasm</keyword>
<evidence type="ECO:0000256" key="3">
    <source>
        <dbReference type="ARBA" id="ARBA00022723"/>
    </source>
</evidence>
<dbReference type="InterPro" id="IPR004446">
    <property type="entry name" value="Heptose_bisP_phosphatase"/>
</dbReference>
<keyword evidence="3" id="KW-0479">Metal-binding</keyword>
<evidence type="ECO:0000313" key="8">
    <source>
        <dbReference type="EMBL" id="MED5017360.1"/>
    </source>
</evidence>
<proteinExistence type="inferred from homology"/>